<comment type="subcellular location">
    <subcellularLocation>
        <location evidence="1">Membrane</location>
        <topology evidence="1">Multi-pass membrane protein</topology>
    </subcellularLocation>
</comment>
<evidence type="ECO:0000313" key="6">
    <source>
        <dbReference type="EMBL" id="CAK8682173.1"/>
    </source>
</evidence>
<evidence type="ECO:0000256" key="2">
    <source>
        <dbReference type="ARBA" id="ARBA00022692"/>
    </source>
</evidence>
<evidence type="ECO:0000313" key="7">
    <source>
        <dbReference type="Proteomes" id="UP001642483"/>
    </source>
</evidence>
<protein>
    <recommendedName>
        <fullName evidence="8">Claudin</fullName>
    </recommendedName>
</protein>
<organism evidence="6 7">
    <name type="scientific">Clavelina lepadiformis</name>
    <name type="common">Light-bulb sea squirt</name>
    <name type="synonym">Ascidia lepadiformis</name>
    <dbReference type="NCBI Taxonomy" id="159417"/>
    <lineage>
        <taxon>Eukaryota</taxon>
        <taxon>Metazoa</taxon>
        <taxon>Chordata</taxon>
        <taxon>Tunicata</taxon>
        <taxon>Ascidiacea</taxon>
        <taxon>Aplousobranchia</taxon>
        <taxon>Clavelinidae</taxon>
        <taxon>Clavelina</taxon>
    </lineage>
</organism>
<keyword evidence="4 5" id="KW-0472">Membrane</keyword>
<dbReference type="EMBL" id="CAWYQH010000090">
    <property type="protein sequence ID" value="CAK8682173.1"/>
    <property type="molecule type" value="Genomic_DNA"/>
</dbReference>
<keyword evidence="7" id="KW-1185">Reference proteome</keyword>
<comment type="caution">
    <text evidence="6">The sequence shown here is derived from an EMBL/GenBank/DDBJ whole genome shotgun (WGS) entry which is preliminary data.</text>
</comment>
<dbReference type="Proteomes" id="UP001642483">
    <property type="component" value="Unassembled WGS sequence"/>
</dbReference>
<keyword evidence="2 5" id="KW-0812">Transmembrane</keyword>
<dbReference type="InterPro" id="IPR004031">
    <property type="entry name" value="PMP22/EMP/MP20/Claudin"/>
</dbReference>
<gene>
    <name evidence="6" type="ORF">CVLEPA_LOCUS12859</name>
</gene>
<proteinExistence type="predicted"/>
<keyword evidence="3 5" id="KW-1133">Transmembrane helix</keyword>
<reference evidence="6 7" key="1">
    <citation type="submission" date="2024-02" db="EMBL/GenBank/DDBJ databases">
        <authorList>
            <person name="Daric V."/>
            <person name="Darras S."/>
        </authorList>
    </citation>
    <scope>NUCLEOTIDE SEQUENCE [LARGE SCALE GENOMIC DNA]</scope>
</reference>
<name>A0ABP0FU40_CLALP</name>
<accession>A0ABP0FU40</accession>
<feature type="transmembrane region" description="Helical" evidence="5">
    <location>
        <begin position="77"/>
        <end position="98"/>
    </location>
</feature>
<feature type="transmembrane region" description="Helical" evidence="5">
    <location>
        <begin position="12"/>
        <end position="29"/>
    </location>
</feature>
<evidence type="ECO:0000256" key="5">
    <source>
        <dbReference type="SAM" id="Phobius"/>
    </source>
</evidence>
<feature type="transmembrane region" description="Helical" evidence="5">
    <location>
        <begin position="110"/>
        <end position="130"/>
    </location>
</feature>
<evidence type="ECO:0000256" key="3">
    <source>
        <dbReference type="ARBA" id="ARBA00022989"/>
    </source>
</evidence>
<evidence type="ECO:0008006" key="8">
    <source>
        <dbReference type="Google" id="ProtNLM"/>
    </source>
</evidence>
<sequence length="185" mass="19943">MLKLSREQKIQISVFVFSILAAILNSVALSSDTWLRTLAAGTYGLFYKCNSAGCTQLDPATDLAQCGSAWLDAVRAFVIMADIVMYSAVIIYTVGFFWQDDKVGIKLRWLAAILIIASGIFSLIGCVVFQANGVSCLLPSSAVLLLPYGFGLILAWLGFVLSILAGAMALIANCISNKQSERVEM</sequence>
<dbReference type="PRINTS" id="PR01077">
    <property type="entry name" value="CLAUDIN"/>
</dbReference>
<dbReference type="Gene3D" id="1.20.140.150">
    <property type="match status" value="1"/>
</dbReference>
<feature type="transmembrane region" description="Helical" evidence="5">
    <location>
        <begin position="150"/>
        <end position="175"/>
    </location>
</feature>
<dbReference type="Pfam" id="PF00822">
    <property type="entry name" value="PMP22_Claudin"/>
    <property type="match status" value="1"/>
</dbReference>
<evidence type="ECO:0000256" key="1">
    <source>
        <dbReference type="ARBA" id="ARBA00004141"/>
    </source>
</evidence>
<evidence type="ECO:0000256" key="4">
    <source>
        <dbReference type="ARBA" id="ARBA00023136"/>
    </source>
</evidence>